<dbReference type="PROSITE" id="PS51257">
    <property type="entry name" value="PROKAR_LIPOPROTEIN"/>
    <property type="match status" value="1"/>
</dbReference>
<proteinExistence type="inferred from homology"/>
<dbReference type="InterPro" id="IPR050738">
    <property type="entry name" value="Sulfatase"/>
</dbReference>
<evidence type="ECO:0000259" key="3">
    <source>
        <dbReference type="Pfam" id="PF00884"/>
    </source>
</evidence>
<organism evidence="4 5">
    <name type="scientific">Algibacter mikhailovii</name>
    <dbReference type="NCBI Taxonomy" id="425498"/>
    <lineage>
        <taxon>Bacteria</taxon>
        <taxon>Pseudomonadati</taxon>
        <taxon>Bacteroidota</taxon>
        <taxon>Flavobacteriia</taxon>
        <taxon>Flavobacteriales</taxon>
        <taxon>Flavobacteriaceae</taxon>
        <taxon>Algibacter</taxon>
    </lineage>
</organism>
<evidence type="ECO:0000256" key="1">
    <source>
        <dbReference type="ARBA" id="ARBA00008779"/>
    </source>
</evidence>
<dbReference type="PANTHER" id="PTHR42693:SF53">
    <property type="entry name" value="ENDO-4-O-SULFATASE"/>
    <property type="match status" value="1"/>
</dbReference>
<dbReference type="SUPFAM" id="SSF53649">
    <property type="entry name" value="Alkaline phosphatase-like"/>
    <property type="match status" value="1"/>
</dbReference>
<dbReference type="GO" id="GO:0004065">
    <property type="term" value="F:arylsulfatase activity"/>
    <property type="evidence" value="ECO:0007669"/>
    <property type="project" value="TreeGrafter"/>
</dbReference>
<protein>
    <submittedName>
        <fullName evidence="4">Arylsulfatase</fullName>
    </submittedName>
</protein>
<dbReference type="Proteomes" id="UP000636004">
    <property type="component" value="Unassembled WGS sequence"/>
</dbReference>
<feature type="domain" description="Sulfatase N-terminal" evidence="3">
    <location>
        <begin position="64"/>
        <end position="403"/>
    </location>
</feature>
<evidence type="ECO:0000313" key="5">
    <source>
        <dbReference type="Proteomes" id="UP000636004"/>
    </source>
</evidence>
<sequence length="526" mass="59014">MKKTIFIIGALYIFCACPYILSAQKFDRSVKTIENFEGSIPNPEQDQEVSKKLSELEKKTGKKPNIVWLIVDDMGYGDPGCYGGGAAIGAATPNMDRFAAEGLKLTSCYSQQTCTSTRSAIRTGRLPVRTGLIRPILAGDILTQNPWDTETSIATLLGKAGYYTLLTGKWHIGEAVGMRPHDVGYDEFMGYYPAQKEISQGVDPRRYPDLVLNPERMADFEGIRPDDHLQHGFKGGKTEKVSQVKSIEDMGRADQVLTDFTISRIQELAQSDQPFFIDHNFMKVHADNHDNPDYPGLSAAKYAYKNAVAEVDMHIGNIVKALDEAGVLENTFIFITSDNGPQMDSWPDGGYTPFRGAKGTTFEGGVRIPGIAYWKGMITPGRQSDDIFDLMDLFGTNLRLAGISTDLLPKNNYYDFIDQSSFLFLEDGKTNREAVYFWWGKELMAIRMKEYKQHIKVIIPQDTHMWIDYSTVQDVGLAPWMFNLYIDPKEEMPVGHRRSAWLATLGAKLKTHAATFKKYPPKQIGL</sequence>
<dbReference type="Gene3D" id="3.30.1120.10">
    <property type="match status" value="1"/>
</dbReference>
<dbReference type="Gene3D" id="3.40.720.10">
    <property type="entry name" value="Alkaline Phosphatase, subunit A"/>
    <property type="match status" value="1"/>
</dbReference>
<reference evidence="4" key="1">
    <citation type="journal article" date="2014" name="Int. J. Syst. Evol. Microbiol.">
        <title>Complete genome sequence of Corynebacterium casei LMG S-19264T (=DSM 44701T), isolated from a smear-ripened cheese.</title>
        <authorList>
            <consortium name="US DOE Joint Genome Institute (JGI-PGF)"/>
            <person name="Walter F."/>
            <person name="Albersmeier A."/>
            <person name="Kalinowski J."/>
            <person name="Ruckert C."/>
        </authorList>
    </citation>
    <scope>NUCLEOTIDE SEQUENCE</scope>
    <source>
        <strain evidence="4">KCTC 12710</strain>
    </source>
</reference>
<dbReference type="CDD" id="cd16142">
    <property type="entry name" value="ARS_like"/>
    <property type="match status" value="1"/>
</dbReference>
<comment type="similarity">
    <text evidence="1">Belongs to the sulfatase family.</text>
</comment>
<gene>
    <name evidence="4" type="primary">aslA</name>
    <name evidence="4" type="ORF">GCM10007028_15180</name>
</gene>
<dbReference type="Pfam" id="PF00884">
    <property type="entry name" value="Sulfatase"/>
    <property type="match status" value="1"/>
</dbReference>
<comment type="caution">
    <text evidence="4">The sequence shown here is derived from an EMBL/GenBank/DDBJ whole genome shotgun (WGS) entry which is preliminary data.</text>
</comment>
<dbReference type="InterPro" id="IPR000917">
    <property type="entry name" value="Sulfatase_N"/>
</dbReference>
<dbReference type="InterPro" id="IPR017850">
    <property type="entry name" value="Alkaline_phosphatase_core_sf"/>
</dbReference>
<dbReference type="AlphaFoldDB" id="A0A918QZX8"/>
<evidence type="ECO:0000256" key="2">
    <source>
        <dbReference type="ARBA" id="ARBA00022801"/>
    </source>
</evidence>
<keyword evidence="2" id="KW-0378">Hydrolase</keyword>
<dbReference type="RefSeq" id="WP_189360186.1">
    <property type="nucleotide sequence ID" value="NZ_BMWZ01000003.1"/>
</dbReference>
<dbReference type="EMBL" id="BMWZ01000003">
    <property type="protein sequence ID" value="GGZ78693.1"/>
    <property type="molecule type" value="Genomic_DNA"/>
</dbReference>
<accession>A0A918QZX8</accession>
<dbReference type="PANTHER" id="PTHR42693">
    <property type="entry name" value="ARYLSULFATASE FAMILY MEMBER"/>
    <property type="match status" value="1"/>
</dbReference>
<keyword evidence="5" id="KW-1185">Reference proteome</keyword>
<reference evidence="4" key="2">
    <citation type="submission" date="2020-09" db="EMBL/GenBank/DDBJ databases">
        <authorList>
            <person name="Sun Q."/>
            <person name="Kim S."/>
        </authorList>
    </citation>
    <scope>NUCLEOTIDE SEQUENCE</scope>
    <source>
        <strain evidence="4">KCTC 12710</strain>
    </source>
</reference>
<name>A0A918QZX8_9FLAO</name>
<evidence type="ECO:0000313" key="4">
    <source>
        <dbReference type="EMBL" id="GGZ78693.1"/>
    </source>
</evidence>